<dbReference type="NCBIfam" id="TIGR03696">
    <property type="entry name" value="Rhs_assc_core"/>
    <property type="match status" value="1"/>
</dbReference>
<dbReference type="PROSITE" id="PS50231">
    <property type="entry name" value="RICIN_B_LECTIN"/>
    <property type="match status" value="1"/>
</dbReference>
<dbReference type="InterPro" id="IPR000772">
    <property type="entry name" value="Ricin_B_lectin"/>
</dbReference>
<dbReference type="Gene3D" id="2.80.10.50">
    <property type="match status" value="1"/>
</dbReference>
<dbReference type="SUPFAM" id="SSF50370">
    <property type="entry name" value="Ricin B-like lectins"/>
    <property type="match status" value="1"/>
</dbReference>
<reference evidence="3" key="1">
    <citation type="submission" date="2023-07" db="EMBL/GenBank/DDBJ databases">
        <title>Comparative genomics of wheat-associated soil bacteria to identify genetic determinants of phenazine resistance.</title>
        <authorList>
            <person name="Mouncey N."/>
        </authorList>
    </citation>
    <scope>NUCLEOTIDE SEQUENCE</scope>
    <source>
        <strain evidence="3">V4I22</strain>
    </source>
</reference>
<protein>
    <submittedName>
        <fullName evidence="3">RHS repeat-associated protein</fullName>
    </submittedName>
</protein>
<dbReference type="CDD" id="cd00081">
    <property type="entry name" value="Hint"/>
    <property type="match status" value="1"/>
</dbReference>
<dbReference type="InterPro" id="IPR001480">
    <property type="entry name" value="Bulb-type_lectin_dom"/>
</dbReference>
<dbReference type="PANTHER" id="PTHR32305:SF17">
    <property type="entry name" value="TRNA NUCLEASE WAPA"/>
    <property type="match status" value="1"/>
</dbReference>
<dbReference type="InterPro" id="IPR022385">
    <property type="entry name" value="Rhs_assc_core"/>
</dbReference>
<sequence length="2839" mass="295700">MWGLQVSGRPRWFASVRYRIWGRTLTLATAAIALLALLAPMAVAGGSIGPYRFKGTVWNPKTLPKTPAVGSHTLHRSTAAHPKGYKAVTRYRVTNPVWPKAGTQTVGLTRTVSAPVTKTAGTPSAASSTPTSAPATTVPVTKPVKAGSLPVWVSPVPTTGDPSKSKTAIAPASVQVKVASHAQTLRAGADGMLLGFTPTDAKTVKGRVRAVIDYSSLAKAYGGGFGSRLRLVQVPGCALTTPQLARCRTQTPIAFTNRAGADQLTATLTLSSSSDAVPSSSETKAAPRAMSAQTAMSAETAAVEVTSGSAGSQGDYAATSLAPSGNWQTSGTGAFTYSYPIDVPSAVGGNAPSVGLAYDSQSEDGETSARNSQAAWVGDGWDYQPGFVERTYRSCGSLLDSSGNKILKGSGDECWAGDNATISFGSHSGQLVPDGVDSSVSGEIKQWRLQGDDGTLVQELSGAPNGLQDGAYFRVVTTDGTAAYFGADHSPTGPGTSGGMQSGTPGDSSTDAAWGMPVLHPQSGDPCYDSAKGKTSQCAKHEGWRWNLDFVVSPSGIVQRYDYTSETNYYDLGGGQAASGDSGTLTSYVRGGKLDSISYGYGLTDEQSGRTPAAQVTFTSKQRCQTTSSFTDCSAGNLNDSTAPHWPDVPWDLHCDSTDSTTLPSGSTSVPTNVCVTMGPTFWSTTRLDSITTKVHVKDATTDALTAVDSYQLGQVYSDAGGTVDPVTGTTVDPQDAGSLQAVMWLQSIQHTGKDTYGNGNSDIELNQVAFTGTEIDNRVNDTSPSAPPLYRPRISSIQTETGESIAVDYNLNPCANKTLSISAADANTNSCYPVYWTVPGASKPIADWFNKTTVHTVTASDLTIASQYKPNSQNIPAGSETQVSTYSYAGAAWHRDDSAQTDDQYRTWDQFRGFRTVTVQTGQAPEPVTQQTTTYLQGMDGDYKSDGTRRSITVAAKVGGSTVQNVPDVNQLAGTALESDTYTAAGGSINAVTVSGPFTFTTTAHATQTPWTDWTQDDNPGQTKPTLSTLPDLAAYRTKTTQSNGYDLLADGTWRHTQTDTTYDSQGRVSTVDAHGDVSVAAQEKCSTTTYAAPSASNTMTLSYPDQVTSVSGPCGTAVSAGTLLADKKIYYDGDGTLTNLGTFGQLDQTGSSAIGQVSAVRTATDYTGGTENWQTSTAMKYDGGGRITDSVDATGQNTHTAFSPAWSLAGGNTNPTSISTTNSQSWKVTSTLDALRGLPTENVDANNRKTDITYDALGRRTAVWLPGRDKASGQSADKTFAYSIDAGAVAAPGGTITSPGAPSAVTTKTLREDGTYASSITIYDGMLQPRQTQATADGDTNSGRIISDTFYDSHGWQTASFAPYSEPNNSPSTTLYAANENQIPSETTTAYDGEGRAITGTLWHQAVQQWHTTTSYPGADETDTTAPVGGRSTATYTNALGQTVKSVVKNSGSLAKLSKGQVIPSGTSLTSASVRLAMQADGNLVLSSLATGKTLWSTSTSGNPGAFATLGSDGNFVVYNAGATTVLWSSGTTTGTVMQIQNDANMVLYDSTGAAIWTTNTWHLATQADATTAYTYTPAGQVDTIKDSAGNTWSYHYNLLGQKTSQSDPNTGTTSYDKYDTVGNLLQTTDGRGQVLSYAYDWDNRPTAEYNSAWSATPDPAKKLASWAYDTLAKGYPTSSTRYVGGTSGSAYTQAVTGYNTAYQPTSTTLTIPATDGFAAAGQSTAPTSGTVTYTASAFYTPTVGLLSTLRYQADGNLPAEDIDYGYTQQGNLDGIGGFITAANTPDYLDTAVHDPFGRVLQTNYGPTGKELATFAQYDATTGRVTQTSSMLQTSTTALDVANYRYNQAGEITAIDDLQNNTTHDTQCFTYDSFQRLTAAWTDTAGITNSSSAPVGSVGGCNTGSVQTTTTAPVTTTTVGGPAPYWQTYTYDLLGDRTGVVNHDTTGAAANNTTQATAYTGTDGTTTAALPDQAGTTTSSNPTTGTATWTPSYADPAYSNKNAGDTISRKTATTGPLTTGFTLSGGGKLCIDDAGASTTPGAVVRTYTCNASAAQNWTIGTDGTVKVLGTMCLDTTGNASTAGTLLVIDTCNSDATQKWKATSTGTLVSNANSAMCVTDPAASATIRTQLTLATCGSAGQSWTTAGTGAVPPGQTQTLTYDAEGRTATVATGSGTHTNTSKYLYDAEGSLLEQTSAIDGTDKSRILYLFGGSEQITLNVSAKTWTGLRNITGPDGTTITRSSTGTVTYQVANAQGTATTAIDASTLAVTRRYYDPYGNSRGTKPTSWVAADENHGYLGQPTDATTGLDLLGARNYDPAQGRFLTPDPVFEVGDPNQMGGYTYAGDNPVSSSDPSGLCDRCDGEGPGGQAKPKKHHHSSHGGSASTSSGNTSASPAPSTTPTPSLGPAPSSTQTPTPTLGEVPCQPADFGTNRCGSYGGGKLFLAAIIAPLVIPAAWACLDTGVVDCIAGLALGAGDAEAGGSLLLGSRVIVGLGGAAIEATEEYADELAAEAGAAKKATEDAAAARGAAAKKADAQAQAEHANTEAAAPDTPSKGASTSTAKEACSFSPDTPVLMDKGKTKPIGKIKTGDKVEAANPKTGKHQGTRTVQHVWINHDRDLLDLTLRTEGGRTATLHTTANHPFWDDTTHTWVPAGKLHHGDALNTATNGHAYVVNTQPTIGAANRWNLTVQQLHTYYVVAGGAPILVHNTGCPTDVALGTRTSGADKWANSQGFTHYMEPKYADSWIGYVRSAIDNPGTTLHVYTEGFSGGFEGSAARGLQPGAAATEQEMGWIARAVIAGRRTWGSVKFYDRTGEIDVDPPNWEDPTFDRARALEDL</sequence>
<feature type="domain" description="Bulb-type lectin" evidence="2">
    <location>
        <begin position="1456"/>
        <end position="1563"/>
    </location>
</feature>
<dbReference type="PANTHER" id="PTHR32305">
    <property type="match status" value="1"/>
</dbReference>
<dbReference type="CDD" id="cd00028">
    <property type="entry name" value="B_lectin"/>
    <property type="match status" value="1"/>
</dbReference>
<dbReference type="PROSITE" id="PS50927">
    <property type="entry name" value="BULB_LECTIN"/>
    <property type="match status" value="1"/>
</dbReference>
<dbReference type="SUPFAM" id="SSF51294">
    <property type="entry name" value="Hedgehog/intein (Hint) domain"/>
    <property type="match status" value="1"/>
</dbReference>
<accession>A0AAW8F670</accession>
<feature type="region of interest" description="Disordered" evidence="1">
    <location>
        <begin position="488"/>
        <end position="509"/>
    </location>
</feature>
<feature type="compositionally biased region" description="Low complexity" evidence="1">
    <location>
        <begin position="2408"/>
        <end position="2419"/>
    </location>
</feature>
<evidence type="ECO:0000256" key="1">
    <source>
        <dbReference type="SAM" id="MobiDB-lite"/>
    </source>
</evidence>
<dbReference type="Gene3D" id="2.180.10.10">
    <property type="entry name" value="RHS repeat-associated core"/>
    <property type="match status" value="1"/>
</dbReference>
<feature type="region of interest" description="Disordered" evidence="1">
    <location>
        <begin position="2326"/>
        <end position="2425"/>
    </location>
</feature>
<dbReference type="Pfam" id="PF07591">
    <property type="entry name" value="PT-HINT"/>
    <property type="match status" value="1"/>
</dbReference>
<dbReference type="InterPro" id="IPR006530">
    <property type="entry name" value="YD"/>
</dbReference>
<dbReference type="InterPro" id="IPR003587">
    <property type="entry name" value="Hint_dom_N"/>
</dbReference>
<proteinExistence type="predicted"/>
<dbReference type="SMART" id="SM00458">
    <property type="entry name" value="RICIN"/>
    <property type="match status" value="1"/>
</dbReference>
<evidence type="ECO:0000313" key="4">
    <source>
        <dbReference type="Proteomes" id="UP001234216"/>
    </source>
</evidence>
<dbReference type="Gene3D" id="2.170.16.10">
    <property type="entry name" value="Hedgehog/Intein (Hint) domain"/>
    <property type="match status" value="1"/>
</dbReference>
<comment type="caution">
    <text evidence="3">The sequence shown here is derived from an EMBL/GenBank/DDBJ whole genome shotgun (WGS) entry which is preliminary data.</text>
</comment>
<dbReference type="EMBL" id="JAUSZV010000001">
    <property type="protein sequence ID" value="MDQ0904177.1"/>
    <property type="molecule type" value="Genomic_DNA"/>
</dbReference>
<feature type="compositionally biased region" description="Low complexity" evidence="1">
    <location>
        <begin position="2381"/>
        <end position="2398"/>
    </location>
</feature>
<dbReference type="Proteomes" id="UP001234216">
    <property type="component" value="Unassembled WGS sequence"/>
</dbReference>
<dbReference type="InterPro" id="IPR050708">
    <property type="entry name" value="T6SS_VgrG/RHS"/>
</dbReference>
<feature type="region of interest" description="Disordered" evidence="1">
    <location>
        <begin position="1959"/>
        <end position="2013"/>
    </location>
</feature>
<dbReference type="Gene3D" id="2.90.10.10">
    <property type="entry name" value="Bulb-type lectin domain"/>
    <property type="match status" value="2"/>
</dbReference>
<dbReference type="Pfam" id="PF00652">
    <property type="entry name" value="Ricin_B_lectin"/>
    <property type="match status" value="1"/>
</dbReference>
<gene>
    <name evidence="3" type="ORF">QFZ22_000162</name>
</gene>
<dbReference type="InterPro" id="IPR036844">
    <property type="entry name" value="Hint_dom_sf"/>
</dbReference>
<feature type="compositionally biased region" description="Low complexity" evidence="1">
    <location>
        <begin position="2531"/>
        <end position="2550"/>
    </location>
</feature>
<dbReference type="SMART" id="SM00108">
    <property type="entry name" value="B_lectin"/>
    <property type="match status" value="1"/>
</dbReference>
<feature type="region of interest" description="Disordered" evidence="1">
    <location>
        <begin position="118"/>
        <end position="139"/>
    </location>
</feature>
<evidence type="ECO:0000259" key="2">
    <source>
        <dbReference type="PROSITE" id="PS50927"/>
    </source>
</evidence>
<dbReference type="InterPro" id="IPR035992">
    <property type="entry name" value="Ricin_B-like_lectins"/>
</dbReference>
<dbReference type="InterPro" id="IPR036426">
    <property type="entry name" value="Bulb-type_lectin_dom_sf"/>
</dbReference>
<feature type="compositionally biased region" description="Low complexity" evidence="1">
    <location>
        <begin position="1959"/>
        <end position="1993"/>
    </location>
</feature>
<organism evidence="3 4">
    <name type="scientific">Streptomyces canus</name>
    <dbReference type="NCBI Taxonomy" id="58343"/>
    <lineage>
        <taxon>Bacteria</taxon>
        <taxon>Bacillati</taxon>
        <taxon>Actinomycetota</taxon>
        <taxon>Actinomycetes</taxon>
        <taxon>Kitasatosporales</taxon>
        <taxon>Streptomycetaceae</taxon>
        <taxon>Streptomyces</taxon>
        <taxon>Streptomyces aurantiacus group</taxon>
    </lineage>
</organism>
<evidence type="ECO:0000313" key="3">
    <source>
        <dbReference type="EMBL" id="MDQ0904177.1"/>
    </source>
</evidence>
<dbReference type="SUPFAM" id="SSF51110">
    <property type="entry name" value="alpha-D-mannose-specific plant lectins"/>
    <property type="match status" value="1"/>
</dbReference>
<feature type="region of interest" description="Disordered" evidence="1">
    <location>
        <begin position="2531"/>
        <end position="2607"/>
    </location>
</feature>
<dbReference type="NCBIfam" id="TIGR01643">
    <property type="entry name" value="YD_repeat_2x"/>
    <property type="match status" value="1"/>
</dbReference>
<name>A0AAW8F670_9ACTN</name>
<dbReference type="SMART" id="SM00306">
    <property type="entry name" value="HintN"/>
    <property type="match status" value="1"/>
</dbReference>